<gene>
    <name evidence="1" type="ORF">E8L03_15455</name>
</gene>
<keyword evidence="2" id="KW-1185">Reference proteome</keyword>
<reference evidence="1 2" key="1">
    <citation type="submission" date="2019-04" db="EMBL/GenBank/DDBJ databases">
        <title>Isolation and culture of sulfate reducing bacteria from the cold seep of the South China Sea.</title>
        <authorList>
            <person name="Sun C."/>
            <person name="Liu R."/>
        </authorList>
    </citation>
    <scope>NUCLEOTIDE SEQUENCE [LARGE SCALE GENOMIC DNA]</scope>
    <source>
        <strain evidence="1 2">CS1</strain>
    </source>
</reference>
<name>A0ABX6NJD0_9BACT</name>
<protein>
    <recommendedName>
        <fullName evidence="3">DUF2190 family protein</fullName>
    </recommendedName>
</protein>
<evidence type="ECO:0000313" key="2">
    <source>
        <dbReference type="Proteomes" id="UP000503251"/>
    </source>
</evidence>
<sequence>MSYNDYGIGSHPAAQDMVDGRRVEINANDQVVYAPATRLGVGVTRVPQKSGEDIGVAYWNKPGTQHIEAKGAVEIAAEVFAAANGTVSALPAAAGDYIKVGVALEASAEDGDVIEVLPVESGKIVNVAA</sequence>
<organism evidence="1 2">
    <name type="scientific">Oceanidesulfovibrio marinus</name>
    <dbReference type="NCBI Taxonomy" id="370038"/>
    <lineage>
        <taxon>Bacteria</taxon>
        <taxon>Pseudomonadati</taxon>
        <taxon>Thermodesulfobacteriota</taxon>
        <taxon>Desulfovibrionia</taxon>
        <taxon>Desulfovibrionales</taxon>
        <taxon>Desulfovibrionaceae</taxon>
        <taxon>Oceanidesulfovibrio</taxon>
    </lineage>
</organism>
<accession>A0ABX6NJD0</accession>
<evidence type="ECO:0000313" key="1">
    <source>
        <dbReference type="EMBL" id="QJT10239.1"/>
    </source>
</evidence>
<dbReference type="RefSeq" id="WP_171267835.1">
    <property type="nucleotide sequence ID" value="NZ_CP039543.1"/>
</dbReference>
<proteinExistence type="predicted"/>
<dbReference type="EMBL" id="CP039543">
    <property type="protein sequence ID" value="QJT10239.1"/>
    <property type="molecule type" value="Genomic_DNA"/>
</dbReference>
<evidence type="ECO:0008006" key="3">
    <source>
        <dbReference type="Google" id="ProtNLM"/>
    </source>
</evidence>
<dbReference type="Proteomes" id="UP000503251">
    <property type="component" value="Chromosome"/>
</dbReference>